<evidence type="ECO:0000256" key="12">
    <source>
        <dbReference type="SAM" id="Phobius"/>
    </source>
</evidence>
<dbReference type="InterPro" id="IPR045861">
    <property type="entry name" value="CorA_cytoplasmic_dom"/>
</dbReference>
<dbReference type="GO" id="GO:0050897">
    <property type="term" value="F:cobalt ion binding"/>
    <property type="evidence" value="ECO:0007669"/>
    <property type="project" value="TreeGrafter"/>
</dbReference>
<dbReference type="GO" id="GO:0015095">
    <property type="term" value="F:magnesium ion transmembrane transporter activity"/>
    <property type="evidence" value="ECO:0007669"/>
    <property type="project" value="TreeGrafter"/>
</dbReference>
<dbReference type="PANTHER" id="PTHR46494:SF3">
    <property type="entry name" value="ZINC TRANSPORT PROTEIN ZNTB"/>
    <property type="match status" value="1"/>
</dbReference>
<keyword evidence="5" id="KW-0997">Cell inner membrane</keyword>
<dbReference type="GO" id="GO:0015087">
    <property type="term" value="F:cobalt ion transmembrane transporter activity"/>
    <property type="evidence" value="ECO:0007669"/>
    <property type="project" value="TreeGrafter"/>
</dbReference>
<proteinExistence type="inferred from homology"/>
<protein>
    <submittedName>
        <fullName evidence="13">Zinc transport protein ZntB</fullName>
    </submittedName>
</protein>
<sequence length="174" mass="19614">MLVKVVRETTARVDHIEDAILALRYQHPRAQLGNLRRLLVRLQRLLAPEPAALFRLLQQPPGWMSEDDRHGLAAASEEFSLMLRDMQTLQDRIKLLQEEVAAAVNEDNGRSLFVLTVVTVLALPINILAGLFGMNVGGIPLAEDGHGFWIVVSIVFAFTAIAAWLAFRRRRRDR</sequence>
<dbReference type="EMBL" id="VSSQ01035318">
    <property type="protein sequence ID" value="MPM87514.1"/>
    <property type="molecule type" value="Genomic_DNA"/>
</dbReference>
<comment type="caution">
    <text evidence="13">The sequence shown here is derived from an EMBL/GenBank/DDBJ whole genome shotgun (WGS) entry which is preliminary data.</text>
</comment>
<evidence type="ECO:0000256" key="3">
    <source>
        <dbReference type="ARBA" id="ARBA00022448"/>
    </source>
</evidence>
<comment type="subcellular location">
    <subcellularLocation>
        <location evidence="1">Cell membrane</location>
        <topology evidence="1">Multi-pass membrane protein</topology>
    </subcellularLocation>
</comment>
<keyword evidence="8 12" id="KW-1133">Transmembrane helix</keyword>
<feature type="coiled-coil region" evidence="11">
    <location>
        <begin position="79"/>
        <end position="106"/>
    </location>
</feature>
<evidence type="ECO:0000256" key="11">
    <source>
        <dbReference type="SAM" id="Coils"/>
    </source>
</evidence>
<name>A0A645DDM2_9ZZZZ</name>
<evidence type="ECO:0000256" key="10">
    <source>
        <dbReference type="ARBA" id="ARBA00023136"/>
    </source>
</evidence>
<gene>
    <name evidence="13" type="primary">zntB_3</name>
    <name evidence="13" type="ORF">SDC9_134610</name>
</gene>
<organism evidence="13">
    <name type="scientific">bioreactor metagenome</name>
    <dbReference type="NCBI Taxonomy" id="1076179"/>
    <lineage>
        <taxon>unclassified sequences</taxon>
        <taxon>metagenomes</taxon>
        <taxon>ecological metagenomes</taxon>
    </lineage>
</organism>
<dbReference type="InterPro" id="IPR002523">
    <property type="entry name" value="MgTranspt_CorA/ZnTranspt_ZntB"/>
</dbReference>
<evidence type="ECO:0000256" key="5">
    <source>
        <dbReference type="ARBA" id="ARBA00022519"/>
    </source>
</evidence>
<comment type="similarity">
    <text evidence="2">Belongs to the CorA metal ion transporter (MIT) (TC 1.A.35) family.</text>
</comment>
<evidence type="ECO:0000256" key="1">
    <source>
        <dbReference type="ARBA" id="ARBA00004651"/>
    </source>
</evidence>
<keyword evidence="11" id="KW-0175">Coiled coil</keyword>
<evidence type="ECO:0000313" key="13">
    <source>
        <dbReference type="EMBL" id="MPM87514.1"/>
    </source>
</evidence>
<evidence type="ECO:0000256" key="6">
    <source>
        <dbReference type="ARBA" id="ARBA00022692"/>
    </source>
</evidence>
<evidence type="ECO:0000256" key="9">
    <source>
        <dbReference type="ARBA" id="ARBA00023065"/>
    </source>
</evidence>
<keyword evidence="7" id="KW-0862">Zinc</keyword>
<dbReference type="SUPFAM" id="SSF144083">
    <property type="entry name" value="Magnesium transport protein CorA, transmembrane region"/>
    <property type="match status" value="1"/>
</dbReference>
<keyword evidence="4" id="KW-1003">Cell membrane</keyword>
<dbReference type="GO" id="GO:0000287">
    <property type="term" value="F:magnesium ion binding"/>
    <property type="evidence" value="ECO:0007669"/>
    <property type="project" value="TreeGrafter"/>
</dbReference>
<evidence type="ECO:0000256" key="2">
    <source>
        <dbReference type="ARBA" id="ARBA00009765"/>
    </source>
</evidence>
<dbReference type="Gene3D" id="1.20.58.340">
    <property type="entry name" value="Magnesium transport protein CorA, transmembrane region"/>
    <property type="match status" value="2"/>
</dbReference>
<dbReference type="AlphaFoldDB" id="A0A645DDM2"/>
<dbReference type="SUPFAM" id="SSF143865">
    <property type="entry name" value="CorA soluble domain-like"/>
    <property type="match status" value="1"/>
</dbReference>
<dbReference type="Pfam" id="PF01544">
    <property type="entry name" value="CorA"/>
    <property type="match status" value="1"/>
</dbReference>
<evidence type="ECO:0000256" key="8">
    <source>
        <dbReference type="ARBA" id="ARBA00022989"/>
    </source>
</evidence>
<keyword evidence="10 12" id="KW-0472">Membrane</keyword>
<evidence type="ECO:0000256" key="7">
    <source>
        <dbReference type="ARBA" id="ARBA00022833"/>
    </source>
</evidence>
<keyword evidence="6 12" id="KW-0812">Transmembrane</keyword>
<dbReference type="PANTHER" id="PTHR46494">
    <property type="entry name" value="CORA FAMILY METAL ION TRANSPORTER (EUROFUNG)"/>
    <property type="match status" value="1"/>
</dbReference>
<dbReference type="GO" id="GO:0005886">
    <property type="term" value="C:plasma membrane"/>
    <property type="evidence" value="ECO:0007669"/>
    <property type="project" value="UniProtKB-SubCell"/>
</dbReference>
<keyword evidence="9" id="KW-0406">Ion transport</keyword>
<feature type="transmembrane region" description="Helical" evidence="12">
    <location>
        <begin position="112"/>
        <end position="134"/>
    </location>
</feature>
<keyword evidence="3" id="KW-0813">Transport</keyword>
<dbReference type="InterPro" id="IPR045863">
    <property type="entry name" value="CorA_TM1_TM2"/>
</dbReference>
<reference evidence="13" key="1">
    <citation type="submission" date="2019-08" db="EMBL/GenBank/DDBJ databases">
        <authorList>
            <person name="Kucharzyk K."/>
            <person name="Murdoch R.W."/>
            <person name="Higgins S."/>
            <person name="Loffler F."/>
        </authorList>
    </citation>
    <scope>NUCLEOTIDE SEQUENCE</scope>
</reference>
<accession>A0A645DDM2</accession>
<feature type="transmembrane region" description="Helical" evidence="12">
    <location>
        <begin position="146"/>
        <end position="167"/>
    </location>
</feature>
<evidence type="ECO:0000256" key="4">
    <source>
        <dbReference type="ARBA" id="ARBA00022475"/>
    </source>
</evidence>